<dbReference type="EMBL" id="AJ938154">
    <property type="protein sequence ID" value="CAI83767.1"/>
    <property type="molecule type" value="Genomic_DNA"/>
</dbReference>
<dbReference type="AlphaFoldDB" id="Q53I48"/>
<gene>
    <name evidence="3" type="primary">I-DirII</name>
</gene>
<dbReference type="Gene3D" id="3.90.75.10">
    <property type="entry name" value="Homing Intron 3 (I-ppo) Encoded Endonuclease, Chain A"/>
    <property type="match status" value="1"/>
</dbReference>
<dbReference type="InterPro" id="IPR044930">
    <property type="entry name" value="Homing_endonuclease_His-Me"/>
</dbReference>
<dbReference type="SUPFAM" id="SSF54060">
    <property type="entry name" value="His-Me finger endonucleases"/>
    <property type="match status" value="1"/>
</dbReference>
<proteinExistence type="predicted"/>
<reference evidence="3" key="1">
    <citation type="submission" date="2005-04" db="EMBL/GenBank/DDBJ databases">
        <title>The recent transfer of a homing endonuclease gene.</title>
        <authorList>
            <person name="Haugen P."/>
            <person name="Wikmark O.G."/>
            <person name="Vader A."/>
            <person name="Coucheron D.H."/>
            <person name="Sjottem E."/>
            <person name="Johansen S.D."/>
        </authorList>
    </citation>
    <scope>NUCLEOTIDE SEQUENCE</scope>
    <source>
        <strain evidence="3">CR8-1</strain>
    </source>
</reference>
<keyword evidence="3" id="KW-0540">Nuclease</keyword>
<dbReference type="GO" id="GO:0004519">
    <property type="term" value="F:endonuclease activity"/>
    <property type="evidence" value="ECO:0007669"/>
    <property type="project" value="UniProtKB-KW"/>
</dbReference>
<sequence>MSSDEETHATEKKGKRSRRNKNPISPFARIQHLKGLDFIKSTLASNREKAIIFETTVLLANLKHIDVPNLTPIAAPPDDAVKIQCLVLPGSSDTYPTTKVRCDGKASLNSLAAQFGEDQRSFDQTSLPLDLHRLSAMEENDWEMIDDDAIHRCHNKRCFTKGHVYFGSKDQNRSTDFCPAYVVINGVVVHVCTHTPSCLVPGKRAPTTI</sequence>
<evidence type="ECO:0000256" key="1">
    <source>
        <dbReference type="SAM" id="MobiDB-lite"/>
    </source>
</evidence>
<evidence type="ECO:0000313" key="3">
    <source>
        <dbReference type="EMBL" id="CAI83767.1"/>
    </source>
</evidence>
<feature type="compositionally biased region" description="Basic and acidic residues" evidence="1">
    <location>
        <begin position="1"/>
        <end position="12"/>
    </location>
</feature>
<feature type="region of interest" description="Disordered" evidence="1">
    <location>
        <begin position="1"/>
        <end position="26"/>
    </location>
</feature>
<name>Q53I48_9MYCE</name>
<evidence type="ECO:0000259" key="2">
    <source>
        <dbReference type="Pfam" id="PF05551"/>
    </source>
</evidence>
<dbReference type="InterPro" id="IPR008704">
    <property type="entry name" value="Endonuclease_Zinc-binding_loop"/>
</dbReference>
<dbReference type="Pfam" id="PF05551">
    <property type="entry name" value="zf-His_Me_endon"/>
    <property type="match status" value="1"/>
</dbReference>
<feature type="domain" description="Zinc-binding loop region of homing endonuclease" evidence="2">
    <location>
        <begin position="139"/>
        <end position="207"/>
    </location>
</feature>
<organism evidence="3">
    <name type="scientific">Didymium iridis</name>
    <dbReference type="NCBI Taxonomy" id="5793"/>
    <lineage>
        <taxon>Eukaryota</taxon>
        <taxon>Amoebozoa</taxon>
        <taxon>Evosea</taxon>
        <taxon>Eumycetozoa</taxon>
        <taxon>Myxogastria</taxon>
        <taxon>Myxogastromycetidae</taxon>
        <taxon>Physariida</taxon>
        <taxon>Didymiaceae</taxon>
        <taxon>Didymium</taxon>
    </lineage>
</organism>
<dbReference type="InterPro" id="IPR044925">
    <property type="entry name" value="His-Me_finger_sf"/>
</dbReference>
<protein>
    <submittedName>
        <fullName evidence="3">Homing endonuclease</fullName>
    </submittedName>
</protein>
<keyword evidence="3" id="KW-0378">Hydrolase</keyword>
<keyword evidence="3" id="KW-0255">Endonuclease</keyword>
<accession>Q53I48</accession>